<sequence length="245" mass="27437">MLRFTLIHRVSDGNPLCETIDEGDRTVQKTLAQCKTDAKAVMAKLGGSNSGGVGSYSGGATSKTSDQHGSVDTRKGFCFHYLRRDDVVYLTCADKGFKSELALHFLHTAADDFAGRYPATAVADAMRPFACIDFEPTLAKAQTRYNRDAADGNPQNQQRISEMEAINSELSEVSHLMSQNIEDVLLRGEGLDSVFEKSQRLRHSSSKFAKQTKYLNWLAKWRTYGPFAAVAVLVFFFIYIRMYWF</sequence>
<dbReference type="PROSITE" id="PS50892">
    <property type="entry name" value="V_SNARE"/>
    <property type="match status" value="1"/>
</dbReference>
<reference evidence="16 17" key="1">
    <citation type="submission" date="2010-05" db="EMBL/GenBank/DDBJ databases">
        <title>The Genome Sequence of Thecamonas trahens ATCC 50062.</title>
        <authorList>
            <consortium name="The Broad Institute Genome Sequencing Platform"/>
            <person name="Russ C."/>
            <person name="Cuomo C."/>
            <person name="Shea T."/>
            <person name="Young S.K."/>
            <person name="Zeng Q."/>
            <person name="Koehrsen M."/>
            <person name="Haas B."/>
            <person name="Borodovsky M."/>
            <person name="Guigo R."/>
            <person name="Alvarado L."/>
            <person name="Berlin A."/>
            <person name="Bochicchio J."/>
            <person name="Borenstein D."/>
            <person name="Chapman S."/>
            <person name="Chen Z."/>
            <person name="Freedman E."/>
            <person name="Gellesch M."/>
            <person name="Goldberg J."/>
            <person name="Griggs A."/>
            <person name="Gujja S."/>
            <person name="Heilman E."/>
            <person name="Heiman D."/>
            <person name="Hepburn T."/>
            <person name="Howarth C."/>
            <person name="Jen D."/>
            <person name="Larson L."/>
            <person name="Mehta T."/>
            <person name="Park D."/>
            <person name="Pearson M."/>
            <person name="Roberts A."/>
            <person name="Saif S."/>
            <person name="Shenoy N."/>
            <person name="Sisk P."/>
            <person name="Stolte C."/>
            <person name="Sykes S."/>
            <person name="Thomson T."/>
            <person name="Walk T."/>
            <person name="White J."/>
            <person name="Yandava C."/>
            <person name="Burger G."/>
            <person name="Gray M.W."/>
            <person name="Holland P.W.H."/>
            <person name="King N."/>
            <person name="Lang F.B.F."/>
            <person name="Roger A.J."/>
            <person name="Ruiz-Trillo I."/>
            <person name="Lander E."/>
            <person name="Nusbaum C."/>
        </authorList>
    </citation>
    <scope>NUCLEOTIDE SEQUENCE [LARGE SCALE GENOMIC DNA]</scope>
    <source>
        <strain evidence="16 17">ATCC 50062</strain>
    </source>
</reference>
<dbReference type="InterPro" id="IPR044565">
    <property type="entry name" value="Sec22"/>
</dbReference>
<dbReference type="SUPFAM" id="SSF58038">
    <property type="entry name" value="SNARE fusion complex"/>
    <property type="match status" value="1"/>
</dbReference>
<keyword evidence="17" id="KW-1185">Reference proteome</keyword>
<evidence type="ECO:0000256" key="8">
    <source>
        <dbReference type="ARBA" id="ARBA00022989"/>
    </source>
</evidence>
<feature type="domain" description="Longin" evidence="14">
    <location>
        <begin position="6"/>
        <end position="138"/>
    </location>
</feature>
<dbReference type="STRING" id="461836.A0A0L0DWQ8"/>
<dbReference type="Gene3D" id="1.20.5.110">
    <property type="match status" value="1"/>
</dbReference>
<dbReference type="GO" id="GO:0000139">
    <property type="term" value="C:Golgi membrane"/>
    <property type="evidence" value="ECO:0007669"/>
    <property type="project" value="UniProtKB-SubCell"/>
</dbReference>
<dbReference type="Proteomes" id="UP000054408">
    <property type="component" value="Unassembled WGS sequence"/>
</dbReference>
<dbReference type="Gene3D" id="3.30.450.50">
    <property type="entry name" value="Longin domain"/>
    <property type="match status" value="1"/>
</dbReference>
<keyword evidence="4" id="KW-0813">Transport</keyword>
<evidence type="ECO:0000313" key="16">
    <source>
        <dbReference type="EMBL" id="KNC55973.1"/>
    </source>
</evidence>
<keyword evidence="8 13" id="KW-1133">Transmembrane helix</keyword>
<evidence type="ECO:0000259" key="15">
    <source>
        <dbReference type="PROSITE" id="PS50892"/>
    </source>
</evidence>
<keyword evidence="9" id="KW-0333">Golgi apparatus</keyword>
<dbReference type="SMART" id="SM01270">
    <property type="entry name" value="Longin"/>
    <property type="match status" value="1"/>
</dbReference>
<accession>A0A0L0DWQ8</accession>
<keyword evidence="6" id="KW-0256">Endoplasmic reticulum</keyword>
<dbReference type="RefSeq" id="XP_013761020.1">
    <property type="nucleotide sequence ID" value="XM_013905566.1"/>
</dbReference>
<evidence type="ECO:0000256" key="7">
    <source>
        <dbReference type="ARBA" id="ARBA00022927"/>
    </source>
</evidence>
<evidence type="ECO:0000259" key="14">
    <source>
        <dbReference type="PROSITE" id="PS50859"/>
    </source>
</evidence>
<dbReference type="AlphaFoldDB" id="A0A0L0DWQ8"/>
<evidence type="ECO:0000256" key="10">
    <source>
        <dbReference type="ARBA" id="ARBA00023054"/>
    </source>
</evidence>
<comment type="similarity">
    <text evidence="3">Belongs to the synaptobrevin family.</text>
</comment>
<dbReference type="EMBL" id="GL349440">
    <property type="protein sequence ID" value="KNC55973.1"/>
    <property type="molecule type" value="Genomic_DNA"/>
</dbReference>
<evidence type="ECO:0000256" key="5">
    <source>
        <dbReference type="ARBA" id="ARBA00022692"/>
    </source>
</evidence>
<dbReference type="InterPro" id="IPR011012">
    <property type="entry name" value="Longin-like_dom_sf"/>
</dbReference>
<comment type="subcellular location">
    <subcellularLocation>
        <location evidence="1">Endoplasmic reticulum membrane</location>
        <topology evidence="1">Single-pass type IV membrane protein</topology>
    </subcellularLocation>
    <subcellularLocation>
        <location evidence="2">Golgi apparatus membrane</location>
    </subcellularLocation>
</comment>
<dbReference type="eggNOG" id="KOG0862">
    <property type="taxonomic scope" value="Eukaryota"/>
</dbReference>
<dbReference type="PROSITE" id="PS50859">
    <property type="entry name" value="LONGIN"/>
    <property type="match status" value="1"/>
</dbReference>
<dbReference type="Pfam" id="PF00957">
    <property type="entry name" value="Synaptobrevin"/>
    <property type="match status" value="1"/>
</dbReference>
<feature type="transmembrane region" description="Helical" evidence="13">
    <location>
        <begin position="223"/>
        <end position="244"/>
    </location>
</feature>
<evidence type="ECO:0000256" key="13">
    <source>
        <dbReference type="SAM" id="Phobius"/>
    </source>
</evidence>
<evidence type="ECO:0000256" key="4">
    <source>
        <dbReference type="ARBA" id="ARBA00022448"/>
    </source>
</evidence>
<evidence type="ECO:0000313" key="17">
    <source>
        <dbReference type="Proteomes" id="UP000054408"/>
    </source>
</evidence>
<dbReference type="OMA" id="FIYWRFF"/>
<dbReference type="PANTHER" id="PTHR45837">
    <property type="entry name" value="VESICLE-TRAFFICKING PROTEIN SEC22B"/>
    <property type="match status" value="1"/>
</dbReference>
<evidence type="ECO:0000256" key="2">
    <source>
        <dbReference type="ARBA" id="ARBA00004394"/>
    </source>
</evidence>
<evidence type="ECO:0000256" key="3">
    <source>
        <dbReference type="ARBA" id="ARBA00008025"/>
    </source>
</evidence>
<organism evidence="16 17">
    <name type="scientific">Thecamonas trahens ATCC 50062</name>
    <dbReference type="NCBI Taxonomy" id="461836"/>
    <lineage>
        <taxon>Eukaryota</taxon>
        <taxon>Apusozoa</taxon>
        <taxon>Apusomonadida</taxon>
        <taxon>Apusomonadidae</taxon>
        <taxon>Thecamonas</taxon>
    </lineage>
</organism>
<evidence type="ECO:0000256" key="1">
    <source>
        <dbReference type="ARBA" id="ARBA00004163"/>
    </source>
</evidence>
<dbReference type="GeneID" id="25561700"/>
<dbReference type="OrthoDB" id="1719357at2759"/>
<gene>
    <name evidence="16" type="ORF">AMSG_01987</name>
</gene>
<evidence type="ECO:0000256" key="9">
    <source>
        <dbReference type="ARBA" id="ARBA00023034"/>
    </source>
</evidence>
<evidence type="ECO:0000256" key="12">
    <source>
        <dbReference type="PROSITE-ProRule" id="PRU00290"/>
    </source>
</evidence>
<dbReference type="GO" id="GO:0005484">
    <property type="term" value="F:SNAP receptor activity"/>
    <property type="evidence" value="ECO:0007669"/>
    <property type="project" value="InterPro"/>
</dbReference>
<evidence type="ECO:0000256" key="11">
    <source>
        <dbReference type="ARBA" id="ARBA00023136"/>
    </source>
</evidence>
<dbReference type="GO" id="GO:0006890">
    <property type="term" value="P:retrograde vesicle-mediated transport, Golgi to endoplasmic reticulum"/>
    <property type="evidence" value="ECO:0007669"/>
    <property type="project" value="InterPro"/>
</dbReference>
<dbReference type="CDD" id="cd14824">
    <property type="entry name" value="Longin"/>
    <property type="match status" value="1"/>
</dbReference>
<keyword evidence="5 13" id="KW-0812">Transmembrane</keyword>
<dbReference type="InterPro" id="IPR042855">
    <property type="entry name" value="V_SNARE_CC"/>
</dbReference>
<dbReference type="GO" id="GO:0015031">
    <property type="term" value="P:protein transport"/>
    <property type="evidence" value="ECO:0007669"/>
    <property type="project" value="UniProtKB-KW"/>
</dbReference>
<dbReference type="Pfam" id="PF13774">
    <property type="entry name" value="Longin"/>
    <property type="match status" value="1"/>
</dbReference>
<keyword evidence="10 12" id="KW-0175">Coiled coil</keyword>
<dbReference type="GO" id="GO:0006888">
    <property type="term" value="P:endoplasmic reticulum to Golgi vesicle-mediated transport"/>
    <property type="evidence" value="ECO:0007669"/>
    <property type="project" value="InterPro"/>
</dbReference>
<name>A0A0L0DWQ8_THETB</name>
<proteinExistence type="inferred from homology"/>
<keyword evidence="7" id="KW-0653">Protein transport</keyword>
<dbReference type="GO" id="GO:0005789">
    <property type="term" value="C:endoplasmic reticulum membrane"/>
    <property type="evidence" value="ECO:0007669"/>
    <property type="project" value="UniProtKB-SubCell"/>
</dbReference>
<keyword evidence="11 13" id="KW-0472">Membrane</keyword>
<dbReference type="InterPro" id="IPR010908">
    <property type="entry name" value="Longin_dom"/>
</dbReference>
<dbReference type="SUPFAM" id="SSF64356">
    <property type="entry name" value="SNARE-like"/>
    <property type="match status" value="1"/>
</dbReference>
<protein>
    <submittedName>
        <fullName evidence="16">Vesicle transporter</fullName>
    </submittedName>
</protein>
<feature type="domain" description="V-SNARE coiled-coil homology" evidence="15">
    <location>
        <begin position="162"/>
        <end position="222"/>
    </location>
</feature>
<evidence type="ECO:0000256" key="6">
    <source>
        <dbReference type="ARBA" id="ARBA00022824"/>
    </source>
</evidence>